<accession>A0A927IIZ8</accession>
<feature type="chain" id="PRO_5037898150" evidence="2">
    <location>
        <begin position="21"/>
        <end position="492"/>
    </location>
</feature>
<feature type="signal peptide" evidence="2">
    <location>
        <begin position="1"/>
        <end position="20"/>
    </location>
</feature>
<sequence length="492" mass="54178">MPKFPLAVFCLAVFCFLATRSMIVEDSRTLSHKNAPTKEAKTSAPSIPAEIPPSRPDPLPANPFTQLADSLFHGELKKGSAAYETLSSLFLEWGAADPHAAMAYLEQAPKGKQRFAKAVLRGWAQSGDFLAARVWIQSNIAPQLATPFYAALIDGLGDIDRPEESIELALSTEAKARPALLQRAIENWASQDLAAASRWIEANESSLSPREQNRALSGYAKAWAKKSPATASSWAQSLPPGRTRDNALLAAFDEWVQRDATKAGYWIFSQKPDESIKKVLSQNAHLVAHVNPQVAFEFIENDPANEEDPYRMRGHLAMALDNVMHKAPAAAAPYIKRVEAQTLAAASEGLTHAPYQVSNQSYVEMVNRWAASDEDAAFAYLDTASNLSEADREAIKQGAIDRLQTTDPDKAAYYLYKRWQDADQVNALQFAASTTKDHLDISVSNIKSHYQSIAQAWAKSDPETVGYYLERQEILDPEETAELLVAIQPFDG</sequence>
<keyword evidence="4" id="KW-1185">Reference proteome</keyword>
<comment type="caution">
    <text evidence="3">The sequence shown here is derived from an EMBL/GenBank/DDBJ whole genome shotgun (WGS) entry which is preliminary data.</text>
</comment>
<keyword evidence="2" id="KW-0732">Signal</keyword>
<proteinExistence type="predicted"/>
<protein>
    <submittedName>
        <fullName evidence="3">Uncharacterized protein</fullName>
    </submittedName>
</protein>
<name>A0A927IIZ8_9BACT</name>
<dbReference type="EMBL" id="JACYFG010000040">
    <property type="protein sequence ID" value="MBD5781288.1"/>
    <property type="molecule type" value="Genomic_DNA"/>
</dbReference>
<gene>
    <name evidence="3" type="ORF">IEN85_17440</name>
</gene>
<evidence type="ECO:0000313" key="4">
    <source>
        <dbReference type="Proteomes" id="UP000622317"/>
    </source>
</evidence>
<feature type="region of interest" description="Disordered" evidence="1">
    <location>
        <begin position="33"/>
        <end position="56"/>
    </location>
</feature>
<organism evidence="3 4">
    <name type="scientific">Pelagicoccus enzymogenes</name>
    <dbReference type="NCBI Taxonomy" id="2773457"/>
    <lineage>
        <taxon>Bacteria</taxon>
        <taxon>Pseudomonadati</taxon>
        <taxon>Verrucomicrobiota</taxon>
        <taxon>Opitutia</taxon>
        <taxon>Puniceicoccales</taxon>
        <taxon>Pelagicoccaceae</taxon>
        <taxon>Pelagicoccus</taxon>
    </lineage>
</organism>
<evidence type="ECO:0000256" key="2">
    <source>
        <dbReference type="SAM" id="SignalP"/>
    </source>
</evidence>
<dbReference type="AlphaFoldDB" id="A0A927IIZ8"/>
<evidence type="ECO:0000256" key="1">
    <source>
        <dbReference type="SAM" id="MobiDB-lite"/>
    </source>
</evidence>
<reference evidence="3" key="1">
    <citation type="submission" date="2020-09" db="EMBL/GenBank/DDBJ databases">
        <title>Pelagicoccus enzymogenes sp. nov. with an EPS production, isolated from marine sediment.</title>
        <authorList>
            <person name="Feng X."/>
        </authorList>
    </citation>
    <scope>NUCLEOTIDE SEQUENCE</scope>
    <source>
        <strain evidence="3">NFK12</strain>
    </source>
</reference>
<dbReference type="Proteomes" id="UP000622317">
    <property type="component" value="Unassembled WGS sequence"/>
</dbReference>
<dbReference type="RefSeq" id="WP_191618387.1">
    <property type="nucleotide sequence ID" value="NZ_JACYFG010000040.1"/>
</dbReference>
<evidence type="ECO:0000313" key="3">
    <source>
        <dbReference type="EMBL" id="MBD5781288.1"/>
    </source>
</evidence>